<evidence type="ECO:0000256" key="8">
    <source>
        <dbReference type="ARBA" id="ARBA00023140"/>
    </source>
</evidence>
<comment type="caution">
    <text evidence="13">The sequence shown here is derived from an EMBL/GenBank/DDBJ whole genome shotgun (WGS) entry which is preliminary data.</text>
</comment>
<dbReference type="GO" id="GO:0005777">
    <property type="term" value="C:peroxisome"/>
    <property type="evidence" value="ECO:0007669"/>
    <property type="project" value="UniProtKB-SubCell"/>
</dbReference>
<dbReference type="STRING" id="4540.A0A3L6QPJ1"/>
<keyword evidence="7" id="KW-0443">Lipid metabolism</keyword>
<dbReference type="Gene3D" id="3.90.1200.10">
    <property type="match status" value="1"/>
</dbReference>
<dbReference type="PANTHER" id="PTHR48083:SF13">
    <property type="entry name" value="ACYL-COA DEHYDROGENASE FAMILY MEMBER 11"/>
    <property type="match status" value="1"/>
</dbReference>
<dbReference type="Pfam" id="PF01636">
    <property type="entry name" value="APH"/>
    <property type="match status" value="1"/>
</dbReference>
<dbReference type="SUPFAM" id="SSF56645">
    <property type="entry name" value="Acyl-CoA dehydrogenase NM domain-like"/>
    <property type="match status" value="1"/>
</dbReference>
<evidence type="ECO:0000313" key="14">
    <source>
        <dbReference type="Proteomes" id="UP000275267"/>
    </source>
</evidence>
<dbReference type="InterPro" id="IPR050741">
    <property type="entry name" value="Acyl-CoA_dehydrogenase"/>
</dbReference>
<dbReference type="Gene3D" id="3.30.200.20">
    <property type="entry name" value="Phosphorylase Kinase, domain 1"/>
    <property type="match status" value="1"/>
</dbReference>
<keyword evidence="6 9" id="KW-0560">Oxidoreductase</keyword>
<dbReference type="InterPro" id="IPR006091">
    <property type="entry name" value="Acyl-CoA_Oxase/DH_mid-dom"/>
</dbReference>
<protein>
    <submittedName>
        <fullName evidence="13">Acyl-CoA dehydrogenase IBR3</fullName>
    </submittedName>
</protein>
<name>A0A3L6QPJ1_PANMI</name>
<dbReference type="GO" id="GO:0033539">
    <property type="term" value="P:fatty acid beta-oxidation using acyl-CoA dehydrogenase"/>
    <property type="evidence" value="ECO:0007669"/>
    <property type="project" value="TreeGrafter"/>
</dbReference>
<dbReference type="InterPro" id="IPR036250">
    <property type="entry name" value="AcylCo_DH-like_C"/>
</dbReference>
<evidence type="ECO:0000256" key="4">
    <source>
        <dbReference type="ARBA" id="ARBA00022827"/>
    </source>
</evidence>
<dbReference type="InterPro" id="IPR009100">
    <property type="entry name" value="AcylCoA_DH/oxidase_NM_dom_sf"/>
</dbReference>
<evidence type="ECO:0000256" key="2">
    <source>
        <dbReference type="ARBA" id="ARBA00009347"/>
    </source>
</evidence>
<feature type="domain" description="Acyl-CoA dehydrogenase/oxidase C-terminal" evidence="10">
    <location>
        <begin position="412"/>
        <end position="560"/>
    </location>
</feature>
<reference evidence="14" key="1">
    <citation type="journal article" date="2019" name="Nat. Commun.">
        <title>The genome of broomcorn millet.</title>
        <authorList>
            <person name="Zou C."/>
            <person name="Miki D."/>
            <person name="Li D."/>
            <person name="Tang Q."/>
            <person name="Xiao L."/>
            <person name="Rajput S."/>
            <person name="Deng P."/>
            <person name="Jia W."/>
            <person name="Huang R."/>
            <person name="Zhang M."/>
            <person name="Sun Y."/>
            <person name="Hu J."/>
            <person name="Fu X."/>
            <person name="Schnable P.S."/>
            <person name="Li F."/>
            <person name="Zhang H."/>
            <person name="Feng B."/>
            <person name="Zhu X."/>
            <person name="Liu R."/>
            <person name="Schnable J.C."/>
            <person name="Zhu J.-K."/>
            <person name="Zhang H."/>
        </authorList>
    </citation>
    <scope>NUCLEOTIDE SEQUENCE [LARGE SCALE GENOMIC DNA]</scope>
</reference>
<evidence type="ECO:0000256" key="5">
    <source>
        <dbReference type="ARBA" id="ARBA00022832"/>
    </source>
</evidence>
<comment type="similarity">
    <text evidence="2 9">Belongs to the acyl-CoA dehydrogenase family.</text>
</comment>
<dbReference type="GO" id="GO:0003995">
    <property type="term" value="F:acyl-CoA dehydrogenase activity"/>
    <property type="evidence" value="ECO:0007669"/>
    <property type="project" value="TreeGrafter"/>
</dbReference>
<keyword evidence="8" id="KW-0576">Peroxisome</keyword>
<dbReference type="InterPro" id="IPR011009">
    <property type="entry name" value="Kinase-like_dom_sf"/>
</dbReference>
<dbReference type="SUPFAM" id="SSF47203">
    <property type="entry name" value="Acyl-CoA dehydrogenase C-terminal domain-like"/>
    <property type="match status" value="1"/>
</dbReference>
<feature type="domain" description="Acyl-CoA oxidase/dehydrogenase middle" evidence="12">
    <location>
        <begin position="307"/>
        <end position="400"/>
    </location>
</feature>
<dbReference type="PANTHER" id="PTHR48083">
    <property type="entry name" value="MEDIUM-CHAIN SPECIFIC ACYL-COA DEHYDROGENASE, MITOCHONDRIAL-RELATED"/>
    <property type="match status" value="1"/>
</dbReference>
<dbReference type="Pfam" id="PF00441">
    <property type="entry name" value="Acyl-CoA_dh_1"/>
    <property type="match status" value="1"/>
</dbReference>
<dbReference type="InterPro" id="IPR009075">
    <property type="entry name" value="AcylCo_DH/oxidase_C"/>
</dbReference>
<dbReference type="Proteomes" id="UP000275267">
    <property type="component" value="Unassembled WGS sequence"/>
</dbReference>
<dbReference type="AlphaFoldDB" id="A0A3L6QPJ1"/>
<evidence type="ECO:0000256" key="1">
    <source>
        <dbReference type="ARBA" id="ARBA00004275"/>
    </source>
</evidence>
<proteinExistence type="inferred from homology"/>
<evidence type="ECO:0000259" key="11">
    <source>
        <dbReference type="Pfam" id="PF01636"/>
    </source>
</evidence>
<dbReference type="InterPro" id="IPR041726">
    <property type="entry name" value="ACAD10_11_N"/>
</dbReference>
<dbReference type="InterPro" id="IPR046373">
    <property type="entry name" value="Acyl-CoA_Oxase/DH_mid-dom_sf"/>
</dbReference>
<evidence type="ECO:0000256" key="7">
    <source>
        <dbReference type="ARBA" id="ARBA00023098"/>
    </source>
</evidence>
<evidence type="ECO:0000256" key="3">
    <source>
        <dbReference type="ARBA" id="ARBA00022630"/>
    </source>
</evidence>
<comment type="cofactor">
    <cofactor evidence="9">
        <name>FAD</name>
        <dbReference type="ChEBI" id="CHEBI:57692"/>
    </cofactor>
</comment>
<dbReference type="EMBL" id="PQIB02000011">
    <property type="protein sequence ID" value="RLM85752.1"/>
    <property type="molecule type" value="Genomic_DNA"/>
</dbReference>
<dbReference type="Gene3D" id="1.20.140.10">
    <property type="entry name" value="Butyryl-CoA Dehydrogenase, subunit A, domain 3"/>
    <property type="match status" value="1"/>
</dbReference>
<feature type="domain" description="Aminoglycoside phosphotransferase" evidence="11">
    <location>
        <begin position="43"/>
        <end position="188"/>
    </location>
</feature>
<evidence type="ECO:0000259" key="12">
    <source>
        <dbReference type="Pfam" id="PF02770"/>
    </source>
</evidence>
<gene>
    <name evidence="13" type="ORF">C2845_PM04G33370</name>
</gene>
<keyword evidence="14" id="KW-1185">Reference proteome</keyword>
<keyword evidence="5" id="KW-0276">Fatty acid metabolism</keyword>
<keyword evidence="4 9" id="KW-0274">FAD</keyword>
<evidence type="ECO:0000256" key="9">
    <source>
        <dbReference type="RuleBase" id="RU362125"/>
    </source>
</evidence>
<dbReference type="CDD" id="cd05154">
    <property type="entry name" value="ACAD10_11_N-like"/>
    <property type="match status" value="1"/>
</dbReference>
<dbReference type="InterPro" id="IPR002575">
    <property type="entry name" value="Aminoglycoside_PTrfase"/>
</dbReference>
<evidence type="ECO:0000256" key="6">
    <source>
        <dbReference type="ARBA" id="ARBA00023002"/>
    </source>
</evidence>
<organism evidence="13 14">
    <name type="scientific">Panicum miliaceum</name>
    <name type="common">Proso millet</name>
    <name type="synonym">Broomcorn millet</name>
    <dbReference type="NCBI Taxonomy" id="4540"/>
    <lineage>
        <taxon>Eukaryota</taxon>
        <taxon>Viridiplantae</taxon>
        <taxon>Streptophyta</taxon>
        <taxon>Embryophyta</taxon>
        <taxon>Tracheophyta</taxon>
        <taxon>Spermatophyta</taxon>
        <taxon>Magnoliopsida</taxon>
        <taxon>Liliopsida</taxon>
        <taxon>Poales</taxon>
        <taxon>Poaceae</taxon>
        <taxon>PACMAD clade</taxon>
        <taxon>Panicoideae</taxon>
        <taxon>Panicodae</taxon>
        <taxon>Paniceae</taxon>
        <taxon>Panicinae</taxon>
        <taxon>Panicum</taxon>
        <taxon>Panicum sect. Panicum</taxon>
    </lineage>
</organism>
<dbReference type="SUPFAM" id="SSF56112">
    <property type="entry name" value="Protein kinase-like (PK-like)"/>
    <property type="match status" value="1"/>
</dbReference>
<evidence type="ECO:0000313" key="13">
    <source>
        <dbReference type="EMBL" id="RLM85752.1"/>
    </source>
</evidence>
<comment type="subcellular location">
    <subcellularLocation>
        <location evidence="1">Peroxisome</location>
    </subcellularLocation>
</comment>
<evidence type="ECO:0000259" key="10">
    <source>
        <dbReference type="Pfam" id="PF00441"/>
    </source>
</evidence>
<dbReference type="OrthoDB" id="434771at2759"/>
<keyword evidence="3 9" id="KW-0285">Flavoprotein</keyword>
<sequence length="568" mass="62568">MAKLTSELLRPVDPAHALDEAALLRYAAANIPGFPGPAPALALTQFGHGQSNPTYCIQASAPGAGTRRYVLWKKPPGAILQSAHAVEREYQVLKALGAHTDVPVPKVYCLCADASVIGTPFYIMEYLEGIIYPDNTLPGVTPSKRRAIYFSTAKTLAAIHKVDVNTIGLQKYGRRDNYCKRQVFKSQQLHGKNLAESRKDQGKFVPSEKVMHLRKKLMKFIEDHIYPMEGEFYKHAQSTSRWTIHPEEETLKALAKKEGLWNLFIPLDSAARARKLLFEDGSLVSPGSSNDLPLGAGPVEVWHQGATEAMASSSVGRENSFWGDFYVISGRKWWTSGAMDPRCKILILMGKTDFSAPKHKQQSTILVDINTPGVQIKRPLLVFGFDDAPHGHAEIVFENVRVPVTNILLGEGRGFEIAQGRLGPGRLHHCMRLIGAAERGMDLMVERALSRTAFGKRIAQHGSFLSDLAKCRIELEQARLLVLEAADQLDRHGNKRARGILAMAKVAAPNMALKVLDTAMQVHGAAGLSTDTVLSHLWATARTLRIADGPDEVHRGTIAKLELQRARL</sequence>
<accession>A0A3L6QPJ1</accession>
<dbReference type="Pfam" id="PF02770">
    <property type="entry name" value="Acyl-CoA_dh_M"/>
    <property type="match status" value="1"/>
</dbReference>
<dbReference type="Gene3D" id="2.40.110.10">
    <property type="entry name" value="Butyryl-CoA Dehydrogenase, subunit A, domain 2"/>
    <property type="match status" value="1"/>
</dbReference>